<dbReference type="OrthoDB" id="10029320at2759"/>
<keyword evidence="10" id="KW-0812">Transmembrane</keyword>
<dbReference type="PANTHER" id="PTHR24305">
    <property type="entry name" value="CYTOCHROME P450"/>
    <property type="match status" value="1"/>
</dbReference>
<dbReference type="AlphaFoldDB" id="A0A2J5HNB2"/>
<keyword evidence="10" id="KW-0472">Membrane</keyword>
<proteinExistence type="inferred from homology"/>
<keyword evidence="10" id="KW-1133">Transmembrane helix</keyword>
<feature type="transmembrane region" description="Helical" evidence="10">
    <location>
        <begin position="6"/>
        <end position="26"/>
    </location>
</feature>
<dbReference type="PANTHER" id="PTHR24305:SF107">
    <property type="entry name" value="P450, PUTATIVE (EUROFUNG)-RELATED"/>
    <property type="match status" value="1"/>
</dbReference>
<dbReference type="GO" id="GO:0005506">
    <property type="term" value="F:iron ion binding"/>
    <property type="evidence" value="ECO:0007669"/>
    <property type="project" value="InterPro"/>
</dbReference>
<comment type="similarity">
    <text evidence="3">Belongs to the cytochrome P450 family.</text>
</comment>
<dbReference type="CDD" id="cd11051">
    <property type="entry name" value="CYP59-like"/>
    <property type="match status" value="1"/>
</dbReference>
<comment type="cofactor">
    <cofactor evidence="1 9">
        <name>heme</name>
        <dbReference type="ChEBI" id="CHEBI:30413"/>
    </cofactor>
</comment>
<evidence type="ECO:0000256" key="1">
    <source>
        <dbReference type="ARBA" id="ARBA00001971"/>
    </source>
</evidence>
<protein>
    <submittedName>
        <fullName evidence="11">Putative cytochrome P450</fullName>
    </submittedName>
</protein>
<dbReference type="GO" id="GO:0016705">
    <property type="term" value="F:oxidoreductase activity, acting on paired donors, with incorporation or reduction of molecular oxygen"/>
    <property type="evidence" value="ECO:0007669"/>
    <property type="project" value="InterPro"/>
</dbReference>
<dbReference type="PRINTS" id="PR00463">
    <property type="entry name" value="EP450I"/>
</dbReference>
<evidence type="ECO:0000256" key="2">
    <source>
        <dbReference type="ARBA" id="ARBA00005179"/>
    </source>
</evidence>
<keyword evidence="6" id="KW-0560">Oxidoreductase</keyword>
<dbReference type="GO" id="GO:0020037">
    <property type="term" value="F:heme binding"/>
    <property type="evidence" value="ECO:0007669"/>
    <property type="project" value="InterPro"/>
</dbReference>
<dbReference type="EMBL" id="KZ559572">
    <property type="protein sequence ID" value="PLN78690.1"/>
    <property type="molecule type" value="Genomic_DNA"/>
</dbReference>
<evidence type="ECO:0000256" key="4">
    <source>
        <dbReference type="ARBA" id="ARBA00022617"/>
    </source>
</evidence>
<dbReference type="InterPro" id="IPR036396">
    <property type="entry name" value="Cyt_P450_sf"/>
</dbReference>
<evidence type="ECO:0000256" key="6">
    <source>
        <dbReference type="ARBA" id="ARBA00023002"/>
    </source>
</evidence>
<organism evidence="11 12">
    <name type="scientific">Aspergillus taichungensis</name>
    <dbReference type="NCBI Taxonomy" id="482145"/>
    <lineage>
        <taxon>Eukaryota</taxon>
        <taxon>Fungi</taxon>
        <taxon>Dikarya</taxon>
        <taxon>Ascomycota</taxon>
        <taxon>Pezizomycotina</taxon>
        <taxon>Eurotiomycetes</taxon>
        <taxon>Eurotiomycetidae</taxon>
        <taxon>Eurotiales</taxon>
        <taxon>Aspergillaceae</taxon>
        <taxon>Aspergillus</taxon>
        <taxon>Aspergillus subgen. Circumdati</taxon>
    </lineage>
</organism>
<dbReference type="GO" id="GO:0004497">
    <property type="term" value="F:monooxygenase activity"/>
    <property type="evidence" value="ECO:0007669"/>
    <property type="project" value="UniProtKB-KW"/>
</dbReference>
<keyword evidence="5 9" id="KW-0479">Metal-binding</keyword>
<evidence type="ECO:0000256" key="9">
    <source>
        <dbReference type="PIRSR" id="PIRSR602401-1"/>
    </source>
</evidence>
<feature type="binding site" description="axial binding residue" evidence="9">
    <location>
        <position position="463"/>
    </location>
    <ligand>
        <name>heme</name>
        <dbReference type="ChEBI" id="CHEBI:30413"/>
    </ligand>
    <ligandPart>
        <name>Fe</name>
        <dbReference type="ChEBI" id="CHEBI:18248"/>
    </ligandPart>
</feature>
<evidence type="ECO:0000256" key="8">
    <source>
        <dbReference type="ARBA" id="ARBA00023033"/>
    </source>
</evidence>
<evidence type="ECO:0000256" key="7">
    <source>
        <dbReference type="ARBA" id="ARBA00023004"/>
    </source>
</evidence>
<sequence length="548" mass="62004">MSMANFIVTVSLALLTAVGYGLYVGYHHRRRIYRLRQQGMAMPEWSWITGHLLVLNKYLKTLPRDVSVNLAVRDLALEYGATEIFLLDMWPVYPAELVVYDPDAAIQITSKWNLPKTEKFAHAMTPITGGPSLVAMGGIEWKRWRALFNPGFSAASMTDLVPSIVDSAQVFCDKLRDRAGKGLFLLDDLTTRLTMDVILKVTLDADLDYQRSDNPLATALNKVTTWHSFWDPRILAHPLRPFIQCYYGSIMDRYIRTELDKRFSEAYDSPKRGKSVISLALEAYRTTNDETQSPDRLDEAFARYATHQIRLFLFAGNDTTSSTIVYVYHLLSQHPHVLARLRSEHDTVFGTDPDPSATLRARPALLNDCTYTTAVIKETLRLYPPAATLRQGSSDYTLTDRHGTTYPTDGLATLVLHHASHANPRVWPRPTEFLPQRFLVPETHPLHPVPGAYRPFEHGPRACIGRSLVFGEIQVVLALTVRRFDVAPAYEEWDAVQSGRWMGMGMNDGVKTVWEDRAYQTDRAGTHPADGYPCQVVARDIVNTDLFM</sequence>
<evidence type="ECO:0000313" key="11">
    <source>
        <dbReference type="EMBL" id="PLN78690.1"/>
    </source>
</evidence>
<dbReference type="Pfam" id="PF00067">
    <property type="entry name" value="p450"/>
    <property type="match status" value="1"/>
</dbReference>
<evidence type="ECO:0000256" key="10">
    <source>
        <dbReference type="SAM" id="Phobius"/>
    </source>
</evidence>
<reference evidence="12" key="1">
    <citation type="submission" date="2017-12" db="EMBL/GenBank/DDBJ databases">
        <authorList>
            <consortium name="DOE Joint Genome Institute"/>
            <person name="Mondo S.J."/>
            <person name="Kjaerbolling I."/>
            <person name="Vesth T.C."/>
            <person name="Frisvad J.C."/>
            <person name="Nybo J.L."/>
            <person name="Theobald S."/>
            <person name="Kuo A."/>
            <person name="Bowyer P."/>
            <person name="Matsuda Y."/>
            <person name="Lyhne E.K."/>
            <person name="Kogle M.E."/>
            <person name="Clum A."/>
            <person name="Lipzen A."/>
            <person name="Salamov A."/>
            <person name="Ngan C.Y."/>
            <person name="Daum C."/>
            <person name="Chiniquy J."/>
            <person name="Barry K."/>
            <person name="LaButti K."/>
            <person name="Haridas S."/>
            <person name="Simmons B.A."/>
            <person name="Magnuson J.K."/>
            <person name="Mortensen U.H."/>
            <person name="Larsen T.O."/>
            <person name="Grigoriev I.V."/>
            <person name="Baker S.E."/>
            <person name="Andersen M.R."/>
            <person name="Nordberg H.P."/>
            <person name="Cantor M.N."/>
            <person name="Hua S.X."/>
        </authorList>
    </citation>
    <scope>NUCLEOTIDE SEQUENCE [LARGE SCALE GENOMIC DNA]</scope>
    <source>
        <strain evidence="12">IBT 19404</strain>
    </source>
</reference>
<dbReference type="Proteomes" id="UP000235023">
    <property type="component" value="Unassembled WGS sequence"/>
</dbReference>
<dbReference type="Gene3D" id="1.10.630.10">
    <property type="entry name" value="Cytochrome P450"/>
    <property type="match status" value="1"/>
</dbReference>
<keyword evidence="7 9" id="KW-0408">Iron</keyword>
<dbReference type="InterPro" id="IPR050121">
    <property type="entry name" value="Cytochrome_P450_monoxygenase"/>
</dbReference>
<name>A0A2J5HNB2_9EURO</name>
<dbReference type="SUPFAM" id="SSF48264">
    <property type="entry name" value="Cytochrome P450"/>
    <property type="match status" value="1"/>
</dbReference>
<dbReference type="InterPro" id="IPR002401">
    <property type="entry name" value="Cyt_P450_E_grp-I"/>
</dbReference>
<keyword evidence="12" id="KW-1185">Reference proteome</keyword>
<evidence type="ECO:0000313" key="12">
    <source>
        <dbReference type="Proteomes" id="UP000235023"/>
    </source>
</evidence>
<gene>
    <name evidence="11" type="ORF">BDW42DRAFT_195705</name>
</gene>
<comment type="pathway">
    <text evidence="2">Secondary metabolite biosynthesis.</text>
</comment>
<accession>A0A2J5HNB2</accession>
<dbReference type="PRINTS" id="PR00385">
    <property type="entry name" value="P450"/>
</dbReference>
<evidence type="ECO:0000256" key="5">
    <source>
        <dbReference type="ARBA" id="ARBA00022723"/>
    </source>
</evidence>
<keyword evidence="4 9" id="KW-0349">Heme</keyword>
<evidence type="ECO:0000256" key="3">
    <source>
        <dbReference type="ARBA" id="ARBA00010617"/>
    </source>
</evidence>
<keyword evidence="8" id="KW-0503">Monooxygenase</keyword>
<dbReference type="InterPro" id="IPR001128">
    <property type="entry name" value="Cyt_P450"/>
</dbReference>